<keyword evidence="1" id="KW-0472">Membrane</keyword>
<reference evidence="3" key="1">
    <citation type="submission" date="2014-03" db="EMBL/GenBank/DDBJ databases">
        <authorList>
            <person name="Aksoy S."/>
            <person name="Warren W."/>
            <person name="Wilson R.K."/>
        </authorList>
    </citation>
    <scope>NUCLEOTIDE SEQUENCE [LARGE SCALE GENOMIC DNA]</scope>
    <source>
        <strain evidence="3">IAEA</strain>
    </source>
</reference>
<name>A0A1B0ACA1_GLOPL</name>
<keyword evidence="3" id="KW-1185">Reference proteome</keyword>
<proteinExistence type="predicted"/>
<reference evidence="2" key="2">
    <citation type="submission" date="2020-05" db="UniProtKB">
        <authorList>
            <consortium name="EnsemblMetazoa"/>
        </authorList>
    </citation>
    <scope>IDENTIFICATION</scope>
    <source>
        <strain evidence="2">IAEA</strain>
    </source>
</reference>
<keyword evidence="1" id="KW-0812">Transmembrane</keyword>
<sequence length="118" mass="13961">MFGYKQIRKKRLRKFLEVSKRNRIWYFYKRDSQGIVIVQDIALYLLFALQSIFLASAALTLPDCRSKYRYQMSYELSVLTYREAVSTQLETFASENGENGVVEMLQSLKMRKPTRLTI</sequence>
<dbReference type="VEuPathDB" id="VectorBase:GPAI040948"/>
<dbReference type="AlphaFoldDB" id="A0A1B0ACA1"/>
<evidence type="ECO:0000313" key="2">
    <source>
        <dbReference type="EnsemblMetazoa" id="GPAI040948-PA"/>
    </source>
</evidence>
<accession>A0A1B0ACA1</accession>
<feature type="transmembrane region" description="Helical" evidence="1">
    <location>
        <begin position="41"/>
        <end position="61"/>
    </location>
</feature>
<dbReference type="EnsemblMetazoa" id="GPAI040948-RA">
    <property type="protein sequence ID" value="GPAI040948-PA"/>
    <property type="gene ID" value="GPAI040948"/>
</dbReference>
<protein>
    <submittedName>
        <fullName evidence="2">Uncharacterized protein</fullName>
    </submittedName>
</protein>
<organism evidence="2 3">
    <name type="scientific">Glossina pallidipes</name>
    <name type="common">Tsetse fly</name>
    <dbReference type="NCBI Taxonomy" id="7398"/>
    <lineage>
        <taxon>Eukaryota</taxon>
        <taxon>Metazoa</taxon>
        <taxon>Ecdysozoa</taxon>
        <taxon>Arthropoda</taxon>
        <taxon>Hexapoda</taxon>
        <taxon>Insecta</taxon>
        <taxon>Pterygota</taxon>
        <taxon>Neoptera</taxon>
        <taxon>Endopterygota</taxon>
        <taxon>Diptera</taxon>
        <taxon>Brachycera</taxon>
        <taxon>Muscomorpha</taxon>
        <taxon>Hippoboscoidea</taxon>
        <taxon>Glossinidae</taxon>
        <taxon>Glossina</taxon>
    </lineage>
</organism>
<evidence type="ECO:0000256" key="1">
    <source>
        <dbReference type="SAM" id="Phobius"/>
    </source>
</evidence>
<evidence type="ECO:0000313" key="3">
    <source>
        <dbReference type="Proteomes" id="UP000092445"/>
    </source>
</evidence>
<keyword evidence="1" id="KW-1133">Transmembrane helix</keyword>
<dbReference type="Proteomes" id="UP000092445">
    <property type="component" value="Unassembled WGS sequence"/>
</dbReference>